<comment type="caution">
    <text evidence="1">The sequence shown here is derived from an EMBL/GenBank/DDBJ whole genome shotgun (WGS) entry which is preliminary data.</text>
</comment>
<organism evidence="1 2">
    <name type="scientific">Streptomyces enissocaesilis</name>
    <dbReference type="NCBI Taxonomy" id="332589"/>
    <lineage>
        <taxon>Bacteria</taxon>
        <taxon>Bacillati</taxon>
        <taxon>Actinomycetota</taxon>
        <taxon>Actinomycetes</taxon>
        <taxon>Kitasatosporales</taxon>
        <taxon>Streptomycetaceae</taxon>
        <taxon>Streptomyces</taxon>
        <taxon>Streptomyces rochei group</taxon>
    </lineage>
</organism>
<reference evidence="1 2" key="1">
    <citation type="journal article" date="2019" name="Int. J. Syst. Evol. Microbiol.">
        <title>The Global Catalogue of Microorganisms (GCM) 10K type strain sequencing project: providing services to taxonomists for standard genome sequencing and annotation.</title>
        <authorList>
            <consortium name="The Broad Institute Genomics Platform"/>
            <consortium name="The Broad Institute Genome Sequencing Center for Infectious Disease"/>
            <person name="Wu L."/>
            <person name="Ma J."/>
        </authorList>
    </citation>
    <scope>NUCLEOTIDE SEQUENCE [LARGE SCALE GENOMIC DNA]</scope>
    <source>
        <strain evidence="1 2">JCM 9088</strain>
    </source>
</reference>
<dbReference type="EMBL" id="BAAAUD010000110">
    <property type="protein sequence ID" value="GAA2973086.1"/>
    <property type="molecule type" value="Genomic_DNA"/>
</dbReference>
<evidence type="ECO:0000313" key="1">
    <source>
        <dbReference type="EMBL" id="GAA2973086.1"/>
    </source>
</evidence>
<name>A0ABN3XQV3_9ACTN</name>
<protein>
    <recommendedName>
        <fullName evidence="3">DUF222 domain-containing protein</fullName>
    </recommendedName>
</protein>
<evidence type="ECO:0000313" key="2">
    <source>
        <dbReference type="Proteomes" id="UP001500403"/>
    </source>
</evidence>
<gene>
    <name evidence="1" type="ORF">GCM10010446_66920</name>
</gene>
<dbReference type="Proteomes" id="UP001500403">
    <property type="component" value="Unassembled WGS sequence"/>
</dbReference>
<keyword evidence="2" id="KW-1185">Reference proteome</keyword>
<evidence type="ECO:0008006" key="3">
    <source>
        <dbReference type="Google" id="ProtNLM"/>
    </source>
</evidence>
<sequence length="220" mass="21968">MLAACRLADTAGPGQWSPGAIEDAASALEVLAGALAQLDSESAEILAVIPAAVAALREHTEQTRADAPAGEGVAGRGGAAVIGPLRKALAVHGISRGRVHQLGAALVTVTLDAADAQALAALLTSRGEHHDQEHRVVEDAGALWGAGPAGTAAAALGQALATYGAGSYARVLDSGQVTAGLTPHAAQQLTTALTTRPAPATCTRRHGLGHGWKGLDTTSR</sequence>
<dbReference type="RefSeq" id="WP_344500669.1">
    <property type="nucleotide sequence ID" value="NZ_BAAAUD010000110.1"/>
</dbReference>
<accession>A0ABN3XQV3</accession>
<proteinExistence type="predicted"/>